<feature type="non-terminal residue" evidence="1">
    <location>
        <position position="78"/>
    </location>
</feature>
<gene>
    <name evidence="1" type="ORF">S01H1_73606</name>
</gene>
<dbReference type="PANTHER" id="PTHR46018">
    <property type="entry name" value="ZINC PHOSPHODIESTERASE ELAC PROTEIN 1"/>
    <property type="match status" value="1"/>
</dbReference>
<dbReference type="PANTHER" id="PTHR46018:SF2">
    <property type="entry name" value="ZINC PHOSPHODIESTERASE ELAC PROTEIN 1"/>
    <property type="match status" value="1"/>
</dbReference>
<dbReference type="AlphaFoldDB" id="X0WH68"/>
<comment type="caution">
    <text evidence="1">The sequence shown here is derived from an EMBL/GenBank/DDBJ whole genome shotgun (WGS) entry which is preliminary data.</text>
</comment>
<dbReference type="Gene3D" id="3.60.15.10">
    <property type="entry name" value="Ribonuclease Z/Hydroxyacylglutathione hydrolase-like"/>
    <property type="match status" value="1"/>
</dbReference>
<dbReference type="GO" id="GO:0042781">
    <property type="term" value="F:3'-tRNA processing endoribonuclease activity"/>
    <property type="evidence" value="ECO:0007669"/>
    <property type="project" value="TreeGrafter"/>
</dbReference>
<dbReference type="EMBL" id="BARS01049190">
    <property type="protein sequence ID" value="GAG30309.1"/>
    <property type="molecule type" value="Genomic_DNA"/>
</dbReference>
<dbReference type="Pfam" id="PF23023">
    <property type="entry name" value="Anti-Pycsar_Apyc1"/>
    <property type="match status" value="1"/>
</dbReference>
<dbReference type="SUPFAM" id="SSF56281">
    <property type="entry name" value="Metallo-hydrolase/oxidoreductase"/>
    <property type="match status" value="1"/>
</dbReference>
<protein>
    <submittedName>
        <fullName evidence="1">Uncharacterized protein</fullName>
    </submittedName>
</protein>
<name>X0WH68_9ZZZZ</name>
<evidence type="ECO:0000313" key="1">
    <source>
        <dbReference type="EMBL" id="GAG30309.1"/>
    </source>
</evidence>
<accession>X0WH68</accession>
<dbReference type="InterPro" id="IPR036866">
    <property type="entry name" value="RibonucZ/Hydroxyglut_hydro"/>
</dbReference>
<sequence>MRLHVLGSGCPVPTPEHYGSSFILEVGTDLLMVDCGPATTFKMAQMGIMPGRVEHLFLTHHHFDHNVDLPCFALTRWD</sequence>
<organism evidence="1">
    <name type="scientific">marine sediment metagenome</name>
    <dbReference type="NCBI Taxonomy" id="412755"/>
    <lineage>
        <taxon>unclassified sequences</taxon>
        <taxon>metagenomes</taxon>
        <taxon>ecological metagenomes</taxon>
    </lineage>
</organism>
<proteinExistence type="predicted"/>
<reference evidence="1" key="1">
    <citation type="journal article" date="2014" name="Front. Microbiol.">
        <title>High frequency of phylogenetically diverse reductive dehalogenase-homologous genes in deep subseafloor sedimentary metagenomes.</title>
        <authorList>
            <person name="Kawai M."/>
            <person name="Futagami T."/>
            <person name="Toyoda A."/>
            <person name="Takaki Y."/>
            <person name="Nishi S."/>
            <person name="Hori S."/>
            <person name="Arai W."/>
            <person name="Tsubouchi T."/>
            <person name="Morono Y."/>
            <person name="Uchiyama I."/>
            <person name="Ito T."/>
            <person name="Fujiyama A."/>
            <person name="Inagaki F."/>
            <person name="Takami H."/>
        </authorList>
    </citation>
    <scope>NUCLEOTIDE SEQUENCE</scope>
    <source>
        <strain evidence="1">Expedition CK06-06</strain>
    </source>
</reference>